<keyword evidence="6" id="KW-0472">Membrane</keyword>
<keyword evidence="6" id="KW-1133">Transmembrane helix</keyword>
<name>A0A1F5EH93_9BACT</name>
<dbReference type="PANTHER" id="PTHR13887">
    <property type="entry name" value="GLUTATHIONE S-TRANSFERASE KAPPA"/>
    <property type="match status" value="1"/>
</dbReference>
<keyword evidence="5" id="KW-0676">Redox-active center</keyword>
<dbReference type="SUPFAM" id="SSF52833">
    <property type="entry name" value="Thioredoxin-like"/>
    <property type="match status" value="2"/>
</dbReference>
<evidence type="ECO:0000256" key="4">
    <source>
        <dbReference type="ARBA" id="ARBA00023157"/>
    </source>
</evidence>
<sequence>MDNNKFLVPVAIIVAGGLIAWGVMSKGTPSTSTDTPNDNFTACLVDKATTNKVEAYYQSGLKAGVQGTPHSILIAKNGNKRVIGGALPYDDYTDGAGVQQQGVKSMVEEMLNSETIANQEVINVDPVTADDHILGSPDADVIMVEYSDLECPFCKNFHLTTKQIMAEYGENGQVALVFRHFPLDQLHSKARTEAAATECAAEIGGNDVFWAYLDKVFEITPSNNGLELSKLHDIAVEMDLIK</sequence>
<dbReference type="CDD" id="cd02972">
    <property type="entry name" value="DsbA_family"/>
    <property type="match status" value="1"/>
</dbReference>
<feature type="domain" description="Thioredoxin-like fold" evidence="7">
    <location>
        <begin position="130"/>
        <end position="218"/>
    </location>
</feature>
<keyword evidence="4" id="KW-1015">Disulfide bond</keyword>
<dbReference type="STRING" id="1797582.A2442_01615"/>
<feature type="transmembrane region" description="Helical" evidence="6">
    <location>
        <begin position="6"/>
        <end position="24"/>
    </location>
</feature>
<comment type="caution">
    <text evidence="8">The sequence shown here is derived from an EMBL/GenBank/DDBJ whole genome shotgun (WGS) entry which is preliminary data.</text>
</comment>
<keyword evidence="2" id="KW-0732">Signal</keyword>
<proteinExistence type="inferred from homology"/>
<organism evidence="8 9">
    <name type="scientific">Candidatus Campbellbacteria bacterium RIFOXYC2_FULL_35_25</name>
    <dbReference type="NCBI Taxonomy" id="1797582"/>
    <lineage>
        <taxon>Bacteria</taxon>
        <taxon>Candidatus Campbelliibacteriota</taxon>
    </lineage>
</organism>
<evidence type="ECO:0000256" key="2">
    <source>
        <dbReference type="ARBA" id="ARBA00022729"/>
    </source>
</evidence>
<dbReference type="AlphaFoldDB" id="A0A1F5EH93"/>
<evidence type="ECO:0000256" key="1">
    <source>
        <dbReference type="ARBA" id="ARBA00005791"/>
    </source>
</evidence>
<keyword evidence="6" id="KW-0812">Transmembrane</keyword>
<keyword evidence="3" id="KW-0560">Oxidoreductase</keyword>
<dbReference type="Gene3D" id="3.40.30.10">
    <property type="entry name" value="Glutaredoxin"/>
    <property type="match status" value="2"/>
</dbReference>
<dbReference type="PANTHER" id="PTHR13887:SF14">
    <property type="entry name" value="DISULFIDE BOND FORMATION PROTEIN D"/>
    <property type="match status" value="1"/>
</dbReference>
<evidence type="ECO:0000256" key="3">
    <source>
        <dbReference type="ARBA" id="ARBA00023002"/>
    </source>
</evidence>
<reference evidence="8 9" key="1">
    <citation type="journal article" date="2016" name="Nat. Commun.">
        <title>Thousands of microbial genomes shed light on interconnected biogeochemical processes in an aquifer system.</title>
        <authorList>
            <person name="Anantharaman K."/>
            <person name="Brown C.T."/>
            <person name="Hug L.A."/>
            <person name="Sharon I."/>
            <person name="Castelle C.J."/>
            <person name="Probst A.J."/>
            <person name="Thomas B.C."/>
            <person name="Singh A."/>
            <person name="Wilkins M.J."/>
            <person name="Karaoz U."/>
            <person name="Brodie E.L."/>
            <person name="Williams K.H."/>
            <person name="Hubbard S.S."/>
            <person name="Banfield J.F."/>
        </authorList>
    </citation>
    <scope>NUCLEOTIDE SEQUENCE [LARGE SCALE GENOMIC DNA]</scope>
</reference>
<dbReference type="Pfam" id="PF13462">
    <property type="entry name" value="Thioredoxin_4"/>
    <property type="match status" value="1"/>
</dbReference>
<evidence type="ECO:0000259" key="7">
    <source>
        <dbReference type="Pfam" id="PF13462"/>
    </source>
</evidence>
<evidence type="ECO:0000313" key="9">
    <source>
        <dbReference type="Proteomes" id="UP000179003"/>
    </source>
</evidence>
<dbReference type="EMBL" id="MFAE01000014">
    <property type="protein sequence ID" value="OGD66802.1"/>
    <property type="molecule type" value="Genomic_DNA"/>
</dbReference>
<dbReference type="GO" id="GO:0016491">
    <property type="term" value="F:oxidoreductase activity"/>
    <property type="evidence" value="ECO:0007669"/>
    <property type="project" value="UniProtKB-KW"/>
</dbReference>
<evidence type="ECO:0000256" key="6">
    <source>
        <dbReference type="SAM" id="Phobius"/>
    </source>
</evidence>
<protein>
    <recommendedName>
        <fullName evidence="7">Thioredoxin-like fold domain-containing protein</fullName>
    </recommendedName>
</protein>
<evidence type="ECO:0000313" key="8">
    <source>
        <dbReference type="EMBL" id="OGD66802.1"/>
    </source>
</evidence>
<evidence type="ECO:0000256" key="5">
    <source>
        <dbReference type="ARBA" id="ARBA00023284"/>
    </source>
</evidence>
<dbReference type="InterPro" id="IPR036249">
    <property type="entry name" value="Thioredoxin-like_sf"/>
</dbReference>
<comment type="similarity">
    <text evidence="1">Belongs to the thioredoxin family. DsbA subfamily.</text>
</comment>
<dbReference type="InterPro" id="IPR012336">
    <property type="entry name" value="Thioredoxin-like_fold"/>
</dbReference>
<accession>A0A1F5EH93</accession>
<dbReference type="Proteomes" id="UP000179003">
    <property type="component" value="Unassembled WGS sequence"/>
</dbReference>
<gene>
    <name evidence="8" type="ORF">A2442_01615</name>
</gene>